<dbReference type="Proteomes" id="UP000319817">
    <property type="component" value="Chromosome"/>
</dbReference>
<reference evidence="2 3" key="1">
    <citation type="submission" date="2019-02" db="EMBL/GenBank/DDBJ databases">
        <title>Deep-cultivation of Planctomycetes and their phenomic and genomic characterization uncovers novel biology.</title>
        <authorList>
            <person name="Wiegand S."/>
            <person name="Jogler M."/>
            <person name="Boedeker C."/>
            <person name="Pinto D."/>
            <person name="Vollmers J."/>
            <person name="Rivas-Marin E."/>
            <person name="Kohn T."/>
            <person name="Peeters S.H."/>
            <person name="Heuer A."/>
            <person name="Rast P."/>
            <person name="Oberbeckmann S."/>
            <person name="Bunk B."/>
            <person name="Jeske O."/>
            <person name="Meyerdierks A."/>
            <person name="Storesund J.E."/>
            <person name="Kallscheuer N."/>
            <person name="Luecker S."/>
            <person name="Lage O.M."/>
            <person name="Pohl T."/>
            <person name="Merkel B.J."/>
            <person name="Hornburger P."/>
            <person name="Mueller R.-W."/>
            <person name="Bruemmer F."/>
            <person name="Labrenz M."/>
            <person name="Spormann A.M."/>
            <person name="Op den Camp H."/>
            <person name="Overmann J."/>
            <person name="Amann R."/>
            <person name="Jetten M.S.M."/>
            <person name="Mascher T."/>
            <person name="Medema M.H."/>
            <person name="Devos D.P."/>
            <person name="Kaster A.-K."/>
            <person name="Ovreas L."/>
            <person name="Rohde M."/>
            <person name="Galperin M.Y."/>
            <person name="Jogler C."/>
        </authorList>
    </citation>
    <scope>NUCLEOTIDE SEQUENCE [LARGE SCALE GENOMIC DNA]</scope>
    <source>
        <strain evidence="2 3">K23_9</strain>
    </source>
</reference>
<keyword evidence="3" id="KW-1185">Reference proteome</keyword>
<proteinExistence type="predicted"/>
<evidence type="ECO:0000313" key="3">
    <source>
        <dbReference type="Proteomes" id="UP000319817"/>
    </source>
</evidence>
<evidence type="ECO:0000256" key="1">
    <source>
        <dbReference type="SAM" id="Phobius"/>
    </source>
</evidence>
<dbReference type="InterPro" id="IPR051532">
    <property type="entry name" value="Ester_Hydrolysis_Enzymes"/>
</dbReference>
<keyword evidence="1" id="KW-0472">Membrane</keyword>
<dbReference type="PANTHER" id="PTHR30383:SF5">
    <property type="entry name" value="SGNH HYDROLASE-TYPE ESTERASE DOMAIN-CONTAINING PROTEIN"/>
    <property type="match status" value="1"/>
</dbReference>
<sequence>MHHATCQPAPLSPGRKRLFRFGAILLGCFAVVVIEGLLRLVGVAPFVPPADPMVGFSDVRPLFKINATGDRYEIPQSRQAFFQPDSFDATKDSNEFRVFCFGGSTVQGRPYSIETSYTAWLEMSLRAADASKKWQVINCGGVSYASYRLVPIMTETLDYQPDLFIVYTGHNEFLESRSYPEIKRQPRWQRNLFNTVSQSRIYGLINQMMPADPPRKKINLQSEVDALLDYQGGLAKYHRDDAWRDGVIYEYEQNVKRLIEIARENQIPLILINPASNLRDTPPFKVELPGSFTPAQKKEFQSRWDAAKSAPWDNLGVKLAAVQTVLELDNRHAEAHFLAAKVYEALGDLSHAKLAYLRAKDEDICPLRMLEPMYDSLQSIASQTRTELIDIRAQFEAEAEYGIPGDDQFIDHVHPHISGHQKIALAIFEALVNREVVYPGNRWQTRRDKLYAEHFDTLPDNYFPESVERLRGLKRWAAGRALRLKLSDQ</sequence>
<evidence type="ECO:0000313" key="2">
    <source>
        <dbReference type="EMBL" id="QDT10881.1"/>
    </source>
</evidence>
<dbReference type="PANTHER" id="PTHR30383">
    <property type="entry name" value="THIOESTERASE 1/PROTEASE 1/LYSOPHOSPHOLIPASE L1"/>
    <property type="match status" value="1"/>
</dbReference>
<feature type="transmembrane region" description="Helical" evidence="1">
    <location>
        <begin position="21"/>
        <end position="47"/>
    </location>
</feature>
<dbReference type="Gene3D" id="3.40.50.1110">
    <property type="entry name" value="SGNH hydrolase"/>
    <property type="match status" value="1"/>
</dbReference>
<accession>A0A517NUT8</accession>
<dbReference type="EMBL" id="CP036526">
    <property type="protein sequence ID" value="QDT10881.1"/>
    <property type="molecule type" value="Genomic_DNA"/>
</dbReference>
<organism evidence="2 3">
    <name type="scientific">Stieleria marina</name>
    <dbReference type="NCBI Taxonomy" id="1930275"/>
    <lineage>
        <taxon>Bacteria</taxon>
        <taxon>Pseudomonadati</taxon>
        <taxon>Planctomycetota</taxon>
        <taxon>Planctomycetia</taxon>
        <taxon>Pirellulales</taxon>
        <taxon>Pirellulaceae</taxon>
        <taxon>Stieleria</taxon>
    </lineage>
</organism>
<protein>
    <recommendedName>
        <fullName evidence="4">GDSL-like Lipase/Acylhydrolase</fullName>
    </recommendedName>
</protein>
<dbReference type="SUPFAM" id="SSF52266">
    <property type="entry name" value="SGNH hydrolase"/>
    <property type="match status" value="1"/>
</dbReference>
<gene>
    <name evidence="2" type="ORF">K239x_28720</name>
</gene>
<keyword evidence="1" id="KW-0812">Transmembrane</keyword>
<evidence type="ECO:0008006" key="4">
    <source>
        <dbReference type="Google" id="ProtNLM"/>
    </source>
</evidence>
<dbReference type="InterPro" id="IPR036514">
    <property type="entry name" value="SGNH_hydro_sf"/>
</dbReference>
<dbReference type="AlphaFoldDB" id="A0A517NUT8"/>
<name>A0A517NUT8_9BACT</name>
<dbReference type="GO" id="GO:0004622">
    <property type="term" value="F:phosphatidylcholine lysophospholipase activity"/>
    <property type="evidence" value="ECO:0007669"/>
    <property type="project" value="TreeGrafter"/>
</dbReference>
<dbReference type="OrthoDB" id="228932at2"/>
<keyword evidence="1" id="KW-1133">Transmembrane helix</keyword>
<dbReference type="RefSeq" id="WP_145418593.1">
    <property type="nucleotide sequence ID" value="NZ_CP036526.1"/>
</dbReference>